<keyword evidence="1" id="KW-0732">Signal</keyword>
<proteinExistence type="predicted"/>
<dbReference type="RefSeq" id="WP_126803840.1">
    <property type="nucleotide sequence ID" value="NZ_PIPL01000001.1"/>
</dbReference>
<reference evidence="2 3" key="1">
    <citation type="journal article" date="2011" name="Front. Microbiol.">
        <title>Genomic signatures of strain selection and enhancement in Bacillus atrophaeus var. globigii, a historical biowarfare simulant.</title>
        <authorList>
            <person name="Gibbons H.S."/>
            <person name="Broomall S.M."/>
            <person name="McNew L.A."/>
            <person name="Daligault H."/>
            <person name="Chapman C."/>
            <person name="Bruce D."/>
            <person name="Karavis M."/>
            <person name="Krepps M."/>
            <person name="McGregor P.A."/>
            <person name="Hong C."/>
            <person name="Park K.H."/>
            <person name="Akmal A."/>
            <person name="Feldman A."/>
            <person name="Lin J.S."/>
            <person name="Chang W.E."/>
            <person name="Higgs B.W."/>
            <person name="Demirev P."/>
            <person name="Lindquist J."/>
            <person name="Liem A."/>
            <person name="Fochler E."/>
            <person name="Read T.D."/>
            <person name="Tapia R."/>
            <person name="Johnson S."/>
            <person name="Bishop-Lilly K.A."/>
            <person name="Detter C."/>
            <person name="Han C."/>
            <person name="Sozhamannan S."/>
            <person name="Rosenzweig C.N."/>
            <person name="Skowronski E.W."/>
        </authorList>
    </citation>
    <scope>NUCLEOTIDE SEQUENCE [LARGE SCALE GENOMIC DNA]</scope>
    <source>
        <strain evidence="2 3">MLST1</strain>
    </source>
</reference>
<accession>A0A432WBQ7</accession>
<name>A0A432WBQ7_9GAMM</name>
<feature type="chain" id="PRO_5019431839" evidence="1">
    <location>
        <begin position="23"/>
        <end position="177"/>
    </location>
</feature>
<dbReference type="OrthoDB" id="7003228at2"/>
<dbReference type="Proteomes" id="UP000288293">
    <property type="component" value="Unassembled WGS sequence"/>
</dbReference>
<dbReference type="AlphaFoldDB" id="A0A432WBQ7"/>
<evidence type="ECO:0000256" key="1">
    <source>
        <dbReference type="SAM" id="SignalP"/>
    </source>
</evidence>
<feature type="signal peptide" evidence="1">
    <location>
        <begin position="1"/>
        <end position="22"/>
    </location>
</feature>
<comment type="caution">
    <text evidence="2">The sequence shown here is derived from an EMBL/GenBank/DDBJ whole genome shotgun (WGS) entry which is preliminary data.</text>
</comment>
<evidence type="ECO:0000313" key="2">
    <source>
        <dbReference type="EMBL" id="RUO27028.1"/>
    </source>
</evidence>
<sequence>MFKKSITSGAIALSLLCSSVLAADFELDIKPGLWEHSFSMESESGAMESAIEEALRQLQSLPESQRRMVENMMREQGINLDLAGSTMQICITEEDIQRGSLPQQENCEQSIEQQTDDTLYFDFECAGDPPYSGQGSMTLVNREHYTGSAEFSTEMAGRQEHIQMTQEGYWLQDDCDG</sequence>
<dbReference type="EMBL" id="PIPL01000001">
    <property type="protein sequence ID" value="RUO27028.1"/>
    <property type="molecule type" value="Genomic_DNA"/>
</dbReference>
<gene>
    <name evidence="2" type="ORF">CWE09_10140</name>
</gene>
<protein>
    <submittedName>
        <fullName evidence="2">DUF3617 domain-containing protein</fullName>
    </submittedName>
</protein>
<keyword evidence="3" id="KW-1185">Reference proteome</keyword>
<dbReference type="Pfam" id="PF12276">
    <property type="entry name" value="DUF3617"/>
    <property type="match status" value="1"/>
</dbReference>
<dbReference type="InterPro" id="IPR022061">
    <property type="entry name" value="DUF3617"/>
</dbReference>
<evidence type="ECO:0000313" key="3">
    <source>
        <dbReference type="Proteomes" id="UP000288293"/>
    </source>
</evidence>
<organism evidence="2 3">
    <name type="scientific">Aliidiomarina minuta</name>
    <dbReference type="NCBI Taxonomy" id="880057"/>
    <lineage>
        <taxon>Bacteria</taxon>
        <taxon>Pseudomonadati</taxon>
        <taxon>Pseudomonadota</taxon>
        <taxon>Gammaproteobacteria</taxon>
        <taxon>Alteromonadales</taxon>
        <taxon>Idiomarinaceae</taxon>
        <taxon>Aliidiomarina</taxon>
    </lineage>
</organism>